<reference evidence="3" key="2">
    <citation type="submission" date="2015-01" db="EMBL/GenBank/DDBJ databases">
        <title>Evolutionary Origins and Diversification of the Mycorrhizal Mutualists.</title>
        <authorList>
            <consortium name="DOE Joint Genome Institute"/>
            <consortium name="Mycorrhizal Genomics Consortium"/>
            <person name="Kohler A."/>
            <person name="Kuo A."/>
            <person name="Nagy L.G."/>
            <person name="Floudas D."/>
            <person name="Copeland A."/>
            <person name="Barry K.W."/>
            <person name="Cichocki N."/>
            <person name="Veneault-Fourrey C."/>
            <person name="LaButti K."/>
            <person name="Lindquist E.A."/>
            <person name="Lipzen A."/>
            <person name="Lundell T."/>
            <person name="Morin E."/>
            <person name="Murat C."/>
            <person name="Riley R."/>
            <person name="Ohm R."/>
            <person name="Sun H."/>
            <person name="Tunlid A."/>
            <person name="Henrissat B."/>
            <person name="Grigoriev I.V."/>
            <person name="Hibbett D.S."/>
            <person name="Martin F."/>
        </authorList>
    </citation>
    <scope>NUCLEOTIDE SEQUENCE [LARGE SCALE GENOMIC DNA]</scope>
    <source>
        <strain evidence="3">UH-Slu-Lm8-n1</strain>
    </source>
</reference>
<evidence type="ECO:0000313" key="3">
    <source>
        <dbReference type="Proteomes" id="UP000054485"/>
    </source>
</evidence>
<gene>
    <name evidence="2" type="ORF">CY34DRAFT_98841</name>
</gene>
<sequence>KPCSQYRNNDLPVPADSKWVKAFLSMALLWAGSQANPWEISESLMADALQEIFDVVYPDVKYKVNPNGAVFAVTQQRLSEWRSNIGSTALAIVVDFCSRIKDAPNDLVAKQLLKDCAFVYEDPDNISQETAYLSTFVLQMIASTHLSAIVDHASVPALNTNKLALGKGMDGVIVLCVIALEHALKFVEDSIINVNEVLASMATGKFSVKLPEKRNKATGKMSSGCYKFSFTNWHNEMEAYMKSISNRNEDSKLIIISRARRFMKKSARGDASDEDIEETQSIDERALICEVFHSPLSVITADFVFLNRILPYAL</sequence>
<dbReference type="Pfam" id="PF20149">
    <property type="entry name" value="DUF6532"/>
    <property type="match status" value="1"/>
</dbReference>
<evidence type="ECO:0000313" key="2">
    <source>
        <dbReference type="EMBL" id="KIK33895.1"/>
    </source>
</evidence>
<feature type="non-terminal residue" evidence="2">
    <location>
        <position position="314"/>
    </location>
</feature>
<protein>
    <recommendedName>
        <fullName evidence="1">DUF6532 domain-containing protein</fullName>
    </recommendedName>
</protein>
<dbReference type="EMBL" id="KN835846">
    <property type="protein sequence ID" value="KIK33895.1"/>
    <property type="molecule type" value="Genomic_DNA"/>
</dbReference>
<dbReference type="Proteomes" id="UP000054485">
    <property type="component" value="Unassembled WGS sequence"/>
</dbReference>
<dbReference type="InterPro" id="IPR045341">
    <property type="entry name" value="DUF6532"/>
</dbReference>
<dbReference type="InParanoid" id="A0A0C9Z8S9"/>
<accession>A0A0C9Z8S9</accession>
<dbReference type="OrthoDB" id="2680326at2759"/>
<feature type="domain" description="DUF6532" evidence="1">
    <location>
        <begin position="66"/>
        <end position="148"/>
    </location>
</feature>
<reference evidence="2 3" key="1">
    <citation type="submission" date="2014-04" db="EMBL/GenBank/DDBJ databases">
        <authorList>
            <consortium name="DOE Joint Genome Institute"/>
            <person name="Kuo A."/>
            <person name="Ruytinx J."/>
            <person name="Rineau F."/>
            <person name="Colpaert J."/>
            <person name="Kohler A."/>
            <person name="Nagy L.G."/>
            <person name="Floudas D."/>
            <person name="Copeland A."/>
            <person name="Barry K.W."/>
            <person name="Cichocki N."/>
            <person name="Veneault-Fourrey C."/>
            <person name="LaButti K."/>
            <person name="Lindquist E.A."/>
            <person name="Lipzen A."/>
            <person name="Lundell T."/>
            <person name="Morin E."/>
            <person name="Murat C."/>
            <person name="Sun H."/>
            <person name="Tunlid A."/>
            <person name="Henrissat B."/>
            <person name="Grigoriev I.V."/>
            <person name="Hibbett D.S."/>
            <person name="Martin F."/>
            <person name="Nordberg H.P."/>
            <person name="Cantor M.N."/>
            <person name="Hua S.X."/>
        </authorList>
    </citation>
    <scope>NUCLEOTIDE SEQUENCE [LARGE SCALE GENOMIC DNA]</scope>
    <source>
        <strain evidence="2 3">UH-Slu-Lm8-n1</strain>
    </source>
</reference>
<name>A0A0C9Z8S9_9AGAM</name>
<evidence type="ECO:0000259" key="1">
    <source>
        <dbReference type="Pfam" id="PF20149"/>
    </source>
</evidence>
<organism evidence="2 3">
    <name type="scientific">Suillus luteus UH-Slu-Lm8-n1</name>
    <dbReference type="NCBI Taxonomy" id="930992"/>
    <lineage>
        <taxon>Eukaryota</taxon>
        <taxon>Fungi</taxon>
        <taxon>Dikarya</taxon>
        <taxon>Basidiomycota</taxon>
        <taxon>Agaricomycotina</taxon>
        <taxon>Agaricomycetes</taxon>
        <taxon>Agaricomycetidae</taxon>
        <taxon>Boletales</taxon>
        <taxon>Suillineae</taxon>
        <taxon>Suillaceae</taxon>
        <taxon>Suillus</taxon>
    </lineage>
</organism>
<dbReference type="HOGENOM" id="CLU_032278_1_0_1"/>
<proteinExistence type="predicted"/>
<keyword evidence="3" id="KW-1185">Reference proteome</keyword>
<dbReference type="AlphaFoldDB" id="A0A0C9Z8S9"/>